<accession>A0A0P6VZE5</accession>
<protein>
    <submittedName>
        <fullName evidence="1">Uncharacterized protein</fullName>
    </submittedName>
</protein>
<dbReference type="STRING" id="665126.ABB55_07605"/>
<sequence length="607" mass="66236">MSDVFWSSTFGAIYQPLEADPVIEQAGIIQSTPGQDLTAYTDSNTNTTVLDGYNQPYFLLPGADDGIDSPALVAQTDQLFPVFDGVTAPPPAISTPPDGFTDSPGTLDPEDFLSWHSWWQMQYIANNKDSLASAANPWVTIGNSTDGTITAILLDGKTKAGVVEQMQKNDFARLSKVDQEAIAVLPAFAGTTSANGTAGLAFRLGLIPYVGATISYTGPTGTTVTPHVETPEEARQALADMATSYKSFMQGTSGTALTDEICKVFRDEIDNWAMGHTDTTVTPAKTYTGRLENSGIFSFTEFKKALDEILTRFKRVQTFAQSVTPTELLDTSADDDGNVISTSTGYYYNVSSLDSGAAVARGLAKFVEQERRILALDNAKLELVKDGKLKNKKLDVPNLIFLLQLNYNLMDEAKVTADTEEINQQNVLLQVYGQMQQMVNNAIKMFDATEQEEDRTINGTDSGDEKITAVTNANTKLLISMFDQTLATNGAGANGTIALHPIEKLRGIQRPLHEIIEPKDVEHLVILNNMVIPGTGGDEFKEWRRGQWDSYNTNLSNAVNLINQENQVKMNDINSLSKQKDRHFDLANGALSKMFDTIQSIARATGN</sequence>
<proteinExistence type="predicted"/>
<reference evidence="1" key="2">
    <citation type="submission" date="2015-10" db="EMBL/GenBank/DDBJ databases">
        <title>Draft Genome Sequence of Prosthecomicrobium hirschii ATCC 27832.</title>
        <authorList>
            <person name="Daniel J."/>
            <person name="Givan S.A."/>
            <person name="Brun Y.V."/>
            <person name="Brown P.J."/>
        </authorList>
    </citation>
    <scope>NUCLEOTIDE SEQUENCE [LARGE SCALE GENOMIC DNA]</scope>
    <source>
        <strain evidence="1">16</strain>
    </source>
</reference>
<dbReference type="RefSeq" id="WP_054358269.1">
    <property type="nucleotide sequence ID" value="NZ_LJYW01000001.1"/>
</dbReference>
<organism evidence="1 2">
    <name type="scientific">Prosthecodimorpha hirschii</name>
    <dbReference type="NCBI Taxonomy" id="665126"/>
    <lineage>
        <taxon>Bacteria</taxon>
        <taxon>Pseudomonadati</taxon>
        <taxon>Pseudomonadota</taxon>
        <taxon>Alphaproteobacteria</taxon>
        <taxon>Hyphomicrobiales</taxon>
        <taxon>Ancalomicrobiaceae</taxon>
        <taxon>Prosthecodimorpha</taxon>
    </lineage>
</organism>
<reference evidence="1" key="1">
    <citation type="submission" date="2015-09" db="EMBL/GenBank/DDBJ databases">
        <authorList>
            <person name="Jackson K.R."/>
            <person name="Lunt B.L."/>
            <person name="Fisher J.N.B."/>
            <person name="Gardner A.V."/>
            <person name="Bailey M.E."/>
            <person name="Deus L.M."/>
            <person name="Earl A.S."/>
            <person name="Gibby P.D."/>
            <person name="Hartmann K.A."/>
            <person name="Liu J.E."/>
            <person name="Manci A.M."/>
            <person name="Nielsen D.A."/>
            <person name="Solomon M.B."/>
            <person name="Breakwell D.P."/>
            <person name="Burnett S.H."/>
            <person name="Grose J.H."/>
        </authorList>
    </citation>
    <scope>NUCLEOTIDE SEQUENCE [LARGE SCALE GENOMIC DNA]</scope>
    <source>
        <strain evidence="1">16</strain>
    </source>
</reference>
<evidence type="ECO:0000313" key="1">
    <source>
        <dbReference type="EMBL" id="KPL52106.1"/>
    </source>
</evidence>
<dbReference type="EMBL" id="LJYW01000001">
    <property type="protein sequence ID" value="KPL52106.1"/>
    <property type="molecule type" value="Genomic_DNA"/>
</dbReference>
<dbReference type="OrthoDB" id="8441593at2"/>
<comment type="caution">
    <text evidence="1">The sequence shown here is derived from an EMBL/GenBank/DDBJ whole genome shotgun (WGS) entry which is preliminary data.</text>
</comment>
<dbReference type="Proteomes" id="UP000048984">
    <property type="component" value="Unassembled WGS sequence"/>
</dbReference>
<gene>
    <name evidence="1" type="ORF">ABB55_07605</name>
</gene>
<name>A0A0P6VZE5_9HYPH</name>
<dbReference type="AlphaFoldDB" id="A0A0P6VZE5"/>
<keyword evidence="2" id="KW-1185">Reference proteome</keyword>
<evidence type="ECO:0000313" key="2">
    <source>
        <dbReference type="Proteomes" id="UP000048984"/>
    </source>
</evidence>